<dbReference type="InterPro" id="IPR017441">
    <property type="entry name" value="Protein_kinase_ATP_BS"/>
</dbReference>
<evidence type="ECO:0000256" key="2">
    <source>
        <dbReference type="ARBA" id="ARBA00022741"/>
    </source>
</evidence>
<dbReference type="PANTHER" id="PTHR48012:SF2">
    <property type="entry name" value="STERILE20-LIKE KINASE, ISOFORM B"/>
    <property type="match status" value="1"/>
</dbReference>
<dbReference type="Pfam" id="PF00069">
    <property type="entry name" value="Pkinase"/>
    <property type="match status" value="1"/>
</dbReference>
<gene>
    <name evidence="6" type="ORF">JKP88DRAFT_208070</name>
</gene>
<proteinExistence type="predicted"/>
<dbReference type="PROSITE" id="PS00107">
    <property type="entry name" value="PROTEIN_KINASE_ATP"/>
    <property type="match status" value="1"/>
</dbReference>
<sequence length="368" mass="39870">MQSFPNYSRDPEEELALHELLGEGAYGAVYRAERVSDGREVAVKIIPADDNADSLRKEVGIMVRSASPYLVQLHECYYKDREAWLVMDYCAGGSSCDVIDACQITFSEDEVREAMAWSLLGLQYLHSNRKLHRDVKAGNVLLTGDGRAKLADFGVSKEVTTLQNKAQTVIGTPYWMAPEVIQEVPYDGRADVWSLGITAIEMAEGNPPLHKVHPMRAIFMIPSKPPPKLKEPDKWTAPFHDFLARCLVKAPEERATCDAFRRAASAARADAGGGHSARSSGDAAENATLRTVAASSGPTTMEGAAAGEMRAAVAFGGGEGDCCRGCRGGGAAAAAAARRRVRRHCARLRGRPRQLFDAASPERILHST</sequence>
<organism evidence="6 7">
    <name type="scientific">Tribonema minus</name>
    <dbReference type="NCBI Taxonomy" id="303371"/>
    <lineage>
        <taxon>Eukaryota</taxon>
        <taxon>Sar</taxon>
        <taxon>Stramenopiles</taxon>
        <taxon>Ochrophyta</taxon>
        <taxon>PX clade</taxon>
        <taxon>Xanthophyceae</taxon>
        <taxon>Tribonematales</taxon>
        <taxon>Tribonemataceae</taxon>
        <taxon>Tribonema</taxon>
    </lineage>
</organism>
<keyword evidence="7" id="KW-1185">Reference proteome</keyword>
<keyword evidence="6" id="KW-0808">Transferase</keyword>
<accession>A0A835ZA30</accession>
<keyword evidence="2 4" id="KW-0547">Nucleotide-binding</keyword>
<evidence type="ECO:0000313" key="7">
    <source>
        <dbReference type="Proteomes" id="UP000664859"/>
    </source>
</evidence>
<evidence type="ECO:0000259" key="5">
    <source>
        <dbReference type="PROSITE" id="PS50011"/>
    </source>
</evidence>
<feature type="domain" description="Protein kinase" evidence="5">
    <location>
        <begin position="15"/>
        <end position="278"/>
    </location>
</feature>
<dbReference type="OrthoDB" id="8693905at2759"/>
<dbReference type="PROSITE" id="PS50011">
    <property type="entry name" value="PROTEIN_KINASE_DOM"/>
    <property type="match status" value="1"/>
</dbReference>
<evidence type="ECO:0000313" key="6">
    <source>
        <dbReference type="EMBL" id="KAG5185103.1"/>
    </source>
</evidence>
<reference evidence="6" key="1">
    <citation type="submission" date="2021-02" db="EMBL/GenBank/DDBJ databases">
        <title>First Annotated Genome of the Yellow-green Alga Tribonema minus.</title>
        <authorList>
            <person name="Mahan K.M."/>
        </authorList>
    </citation>
    <scope>NUCLEOTIDE SEQUENCE</scope>
    <source>
        <strain evidence="6">UTEX B ZZ1240</strain>
    </source>
</reference>
<evidence type="ECO:0000256" key="1">
    <source>
        <dbReference type="ARBA" id="ARBA00012513"/>
    </source>
</evidence>
<dbReference type="Proteomes" id="UP000664859">
    <property type="component" value="Unassembled WGS sequence"/>
</dbReference>
<dbReference type="Gene3D" id="1.10.510.10">
    <property type="entry name" value="Transferase(Phosphotransferase) domain 1"/>
    <property type="match status" value="1"/>
</dbReference>
<name>A0A835ZA30_9STRA</name>
<feature type="binding site" evidence="4">
    <location>
        <position position="44"/>
    </location>
    <ligand>
        <name>ATP</name>
        <dbReference type="ChEBI" id="CHEBI:30616"/>
    </ligand>
</feature>
<dbReference type="InterPro" id="IPR050629">
    <property type="entry name" value="STE20/SPS1-PAK"/>
</dbReference>
<dbReference type="AlphaFoldDB" id="A0A835ZA30"/>
<dbReference type="InterPro" id="IPR000719">
    <property type="entry name" value="Prot_kinase_dom"/>
</dbReference>
<comment type="caution">
    <text evidence="6">The sequence shown here is derived from an EMBL/GenBank/DDBJ whole genome shotgun (WGS) entry which is preliminary data.</text>
</comment>
<dbReference type="SUPFAM" id="SSF56112">
    <property type="entry name" value="Protein kinase-like (PK-like)"/>
    <property type="match status" value="1"/>
</dbReference>
<dbReference type="SMART" id="SM00220">
    <property type="entry name" value="S_TKc"/>
    <property type="match status" value="1"/>
</dbReference>
<dbReference type="EMBL" id="JAFCMP010000143">
    <property type="protein sequence ID" value="KAG5185103.1"/>
    <property type="molecule type" value="Genomic_DNA"/>
</dbReference>
<dbReference type="GO" id="GO:0004674">
    <property type="term" value="F:protein serine/threonine kinase activity"/>
    <property type="evidence" value="ECO:0007669"/>
    <property type="project" value="UniProtKB-EC"/>
</dbReference>
<keyword evidence="3 4" id="KW-0067">ATP-binding</keyword>
<protein>
    <recommendedName>
        <fullName evidence="1">non-specific serine/threonine protein kinase</fullName>
        <ecNumber evidence="1">2.7.11.1</ecNumber>
    </recommendedName>
</protein>
<dbReference type="InterPro" id="IPR011009">
    <property type="entry name" value="Kinase-like_dom_sf"/>
</dbReference>
<evidence type="ECO:0000256" key="4">
    <source>
        <dbReference type="PROSITE-ProRule" id="PRU10141"/>
    </source>
</evidence>
<dbReference type="EC" id="2.7.11.1" evidence="1"/>
<dbReference type="PANTHER" id="PTHR48012">
    <property type="entry name" value="STERILE20-LIKE KINASE, ISOFORM B-RELATED"/>
    <property type="match status" value="1"/>
</dbReference>
<keyword evidence="6" id="KW-0418">Kinase</keyword>
<evidence type="ECO:0000256" key="3">
    <source>
        <dbReference type="ARBA" id="ARBA00022840"/>
    </source>
</evidence>
<dbReference type="GO" id="GO:0005524">
    <property type="term" value="F:ATP binding"/>
    <property type="evidence" value="ECO:0007669"/>
    <property type="project" value="UniProtKB-UniRule"/>
</dbReference>
<dbReference type="GO" id="GO:0005737">
    <property type="term" value="C:cytoplasm"/>
    <property type="evidence" value="ECO:0007669"/>
    <property type="project" value="TreeGrafter"/>
</dbReference>